<name>B0C0W0_ACAM1</name>
<feature type="domain" description="HD" evidence="1">
    <location>
        <begin position="27"/>
        <end position="121"/>
    </location>
</feature>
<dbReference type="AlphaFoldDB" id="B0C0W0"/>
<organism evidence="2 3">
    <name type="scientific">Acaryochloris marina (strain MBIC 11017)</name>
    <dbReference type="NCBI Taxonomy" id="329726"/>
    <lineage>
        <taxon>Bacteria</taxon>
        <taxon>Bacillati</taxon>
        <taxon>Cyanobacteriota</taxon>
        <taxon>Cyanophyceae</taxon>
        <taxon>Acaryochloridales</taxon>
        <taxon>Acaryochloridaceae</taxon>
        <taxon>Acaryochloris</taxon>
    </lineage>
</organism>
<proteinExistence type="predicted"/>
<gene>
    <name evidence="2" type="ordered locus">AM1_2206</name>
</gene>
<sequence>MIKTKTEAKQLLQTLGASKRLLVHHQLVGEAAEELLDSLASLDLNIQNDLVRLGASIHDAGKILCPGELTMPGNQHEPVGEQMLLEAGVQPEIARCCLSHARYESMEVCLEELLVALSDKLWKGKRVATLELRVIDEIAEVMGKNRWDIYLYLDECFEKIAANGDHRLAQSMNP</sequence>
<dbReference type="Proteomes" id="UP000000268">
    <property type="component" value="Chromosome"/>
</dbReference>
<accession>B0C0W0</accession>
<dbReference type="SUPFAM" id="SSF109604">
    <property type="entry name" value="HD-domain/PDEase-like"/>
    <property type="match status" value="1"/>
</dbReference>
<dbReference type="OrthoDB" id="338520at2"/>
<dbReference type="InterPro" id="IPR006674">
    <property type="entry name" value="HD_domain"/>
</dbReference>
<dbReference type="Pfam" id="PF01966">
    <property type="entry name" value="HD"/>
    <property type="match status" value="1"/>
</dbReference>
<dbReference type="eggNOG" id="ENOG5033GCQ">
    <property type="taxonomic scope" value="Bacteria"/>
</dbReference>
<dbReference type="Gene3D" id="1.10.3210.10">
    <property type="entry name" value="Hypothetical protein af1432"/>
    <property type="match status" value="1"/>
</dbReference>
<protein>
    <recommendedName>
        <fullName evidence="1">HD domain-containing protein</fullName>
    </recommendedName>
</protein>
<evidence type="ECO:0000259" key="1">
    <source>
        <dbReference type="Pfam" id="PF01966"/>
    </source>
</evidence>
<evidence type="ECO:0000313" key="3">
    <source>
        <dbReference type="Proteomes" id="UP000000268"/>
    </source>
</evidence>
<dbReference type="HOGENOM" id="CLU_1515989_0_0_3"/>
<dbReference type="EMBL" id="CP000828">
    <property type="protein sequence ID" value="ABW27219.1"/>
    <property type="molecule type" value="Genomic_DNA"/>
</dbReference>
<evidence type="ECO:0000313" key="2">
    <source>
        <dbReference type="EMBL" id="ABW27219.1"/>
    </source>
</evidence>
<keyword evidence="3" id="KW-1185">Reference proteome</keyword>
<dbReference type="KEGG" id="amr:AM1_2206"/>
<dbReference type="RefSeq" id="WP_012162695.1">
    <property type="nucleotide sequence ID" value="NC_009925.1"/>
</dbReference>
<reference evidence="2 3" key="1">
    <citation type="journal article" date="2008" name="Proc. Natl. Acad. Sci. U.S.A.">
        <title>Niche adaptation and genome expansion in the chlorophyll d-producing cyanobacterium Acaryochloris marina.</title>
        <authorList>
            <person name="Swingley W.D."/>
            <person name="Chen M."/>
            <person name="Cheung P.C."/>
            <person name="Conrad A.L."/>
            <person name="Dejesa L.C."/>
            <person name="Hao J."/>
            <person name="Honchak B.M."/>
            <person name="Karbach L.E."/>
            <person name="Kurdoglu A."/>
            <person name="Lahiri S."/>
            <person name="Mastrian S.D."/>
            <person name="Miyashita H."/>
            <person name="Page L."/>
            <person name="Ramakrishna P."/>
            <person name="Satoh S."/>
            <person name="Sattley W.M."/>
            <person name="Shimada Y."/>
            <person name="Taylor H.L."/>
            <person name="Tomo T."/>
            <person name="Tsuchiya T."/>
            <person name="Wang Z.T."/>
            <person name="Raymond J."/>
            <person name="Mimuro M."/>
            <person name="Blankenship R.E."/>
            <person name="Touchman J.W."/>
        </authorList>
    </citation>
    <scope>NUCLEOTIDE SEQUENCE [LARGE SCALE GENOMIC DNA]</scope>
    <source>
        <strain evidence="3">MBIC 11017</strain>
    </source>
</reference>